<dbReference type="Proteomes" id="UP001229346">
    <property type="component" value="Unassembled WGS sequence"/>
</dbReference>
<dbReference type="InterPro" id="IPR042179">
    <property type="entry name" value="KGD_C_sf"/>
</dbReference>
<dbReference type="RefSeq" id="WP_307200711.1">
    <property type="nucleotide sequence ID" value="NZ_JAUSSU010000001.1"/>
</dbReference>
<comment type="function">
    <text evidence="6">E1 component of the 2-oxoglutarate dehydrogenase (OGDH) complex which catalyzes the decarboxylation of 2-oxoglutarate, the first step in the conversion of 2-oxoglutarate to succinyl-CoA and CO(2).</text>
</comment>
<organism evidence="8 9">
    <name type="scientific">Paenibacillus harenae</name>
    <dbReference type="NCBI Taxonomy" id="306543"/>
    <lineage>
        <taxon>Bacteria</taxon>
        <taxon>Bacillati</taxon>
        <taxon>Bacillota</taxon>
        <taxon>Bacilli</taxon>
        <taxon>Bacillales</taxon>
        <taxon>Paenibacillaceae</taxon>
        <taxon>Paenibacillus</taxon>
    </lineage>
</organism>
<dbReference type="PANTHER" id="PTHR23152:SF4">
    <property type="entry name" value="2-OXOADIPATE DEHYDROGENASE COMPLEX COMPONENT E1"/>
    <property type="match status" value="1"/>
</dbReference>
<dbReference type="GO" id="GO:0004591">
    <property type="term" value="F:oxoglutarate dehydrogenase (succinyl-transferring) activity"/>
    <property type="evidence" value="ECO:0007669"/>
    <property type="project" value="UniProtKB-EC"/>
</dbReference>
<protein>
    <recommendedName>
        <fullName evidence="6">2-oxoglutarate dehydrogenase E1 component</fullName>
        <ecNumber evidence="6">1.2.4.2</ecNumber>
    </recommendedName>
    <alternativeName>
        <fullName evidence="6">Alpha-ketoglutarate dehydrogenase</fullName>
    </alternativeName>
</protein>
<keyword evidence="2 6" id="KW-0560">Oxidoreductase</keyword>
<name>A0ABT9TUP2_PAEHA</name>
<keyword evidence="3 6" id="KW-0786">Thiamine pyrophosphate</keyword>
<evidence type="ECO:0000256" key="1">
    <source>
        <dbReference type="ARBA" id="ARBA00001964"/>
    </source>
</evidence>
<accession>A0ABT9TUP2</accession>
<comment type="caution">
    <text evidence="8">The sequence shown here is derived from an EMBL/GenBank/DDBJ whole genome shotgun (WGS) entry which is preliminary data.</text>
</comment>
<dbReference type="NCBIfam" id="NF006914">
    <property type="entry name" value="PRK09404.1"/>
    <property type="match status" value="1"/>
</dbReference>
<evidence type="ECO:0000259" key="7">
    <source>
        <dbReference type="SMART" id="SM00861"/>
    </source>
</evidence>
<dbReference type="SMART" id="SM00861">
    <property type="entry name" value="Transket_pyr"/>
    <property type="match status" value="1"/>
</dbReference>
<dbReference type="InterPro" id="IPR023784">
    <property type="entry name" value="2oxoglutarate_DH_E1_bac"/>
</dbReference>
<dbReference type="Gene3D" id="1.10.287.1150">
    <property type="entry name" value="TPP helical domain"/>
    <property type="match status" value="1"/>
</dbReference>
<evidence type="ECO:0000256" key="4">
    <source>
        <dbReference type="ARBA" id="ARBA00023152"/>
    </source>
</evidence>
<comment type="cofactor">
    <cofactor evidence="1 6">
        <name>thiamine diphosphate</name>
        <dbReference type="ChEBI" id="CHEBI:58937"/>
    </cofactor>
</comment>
<dbReference type="PIRSF" id="PIRSF000157">
    <property type="entry name" value="Oxoglu_dh_E1"/>
    <property type="match status" value="1"/>
</dbReference>
<dbReference type="Pfam" id="PF16078">
    <property type="entry name" value="2-oxogl_dehyd_N"/>
    <property type="match status" value="1"/>
</dbReference>
<evidence type="ECO:0000256" key="5">
    <source>
        <dbReference type="ARBA" id="ARBA00051911"/>
    </source>
</evidence>
<dbReference type="InterPro" id="IPR029061">
    <property type="entry name" value="THDP-binding"/>
</dbReference>
<proteinExistence type="inferred from homology"/>
<dbReference type="HAMAP" id="MF_01169">
    <property type="entry name" value="SucA_OdhA"/>
    <property type="match status" value="1"/>
</dbReference>
<evidence type="ECO:0000256" key="3">
    <source>
        <dbReference type="ARBA" id="ARBA00023052"/>
    </source>
</evidence>
<evidence type="ECO:0000313" key="9">
    <source>
        <dbReference type="Proteomes" id="UP001229346"/>
    </source>
</evidence>
<dbReference type="InterPro" id="IPR005475">
    <property type="entry name" value="Transketolase-like_Pyr-bd"/>
</dbReference>
<evidence type="ECO:0000313" key="8">
    <source>
        <dbReference type="EMBL" id="MDQ0111079.1"/>
    </source>
</evidence>
<comment type="subunit">
    <text evidence="6">Homodimer. Part of the 2-oxoglutarate dehydrogenase (OGDH) complex composed of E1 (2-oxoglutarate dehydrogenase), E2 (dihydrolipoamide succinyltransferase) and E3 (dihydrolipoamide dehydrogenase); the complex contains multiple copies of the three enzymatic components (E1, E2 and E3).</text>
</comment>
<dbReference type="EC" id="1.2.4.2" evidence="6"/>
<evidence type="ECO:0000256" key="2">
    <source>
        <dbReference type="ARBA" id="ARBA00023002"/>
    </source>
</evidence>
<dbReference type="Gene3D" id="3.40.50.970">
    <property type="match status" value="1"/>
</dbReference>
<reference evidence="8 9" key="1">
    <citation type="submission" date="2023-07" db="EMBL/GenBank/DDBJ databases">
        <title>Sorghum-associated microbial communities from plants grown in Nebraska, USA.</title>
        <authorList>
            <person name="Schachtman D."/>
        </authorList>
    </citation>
    <scope>NUCLEOTIDE SEQUENCE [LARGE SCALE GENOMIC DNA]</scope>
    <source>
        <strain evidence="8 9">CC482</strain>
    </source>
</reference>
<comment type="similarity">
    <text evidence="6">Belongs to the alpha-ketoglutarate dehydrogenase family.</text>
</comment>
<dbReference type="CDD" id="cd02016">
    <property type="entry name" value="TPP_E1_OGDC_like"/>
    <property type="match status" value="1"/>
</dbReference>
<keyword evidence="4 6" id="KW-0324">Glycolysis</keyword>
<dbReference type="NCBIfam" id="TIGR00239">
    <property type="entry name" value="2oxo_dh_E1"/>
    <property type="match status" value="1"/>
</dbReference>
<dbReference type="Gene3D" id="3.40.50.12470">
    <property type="match status" value="1"/>
</dbReference>
<dbReference type="Pfam" id="PF00676">
    <property type="entry name" value="E1_dh"/>
    <property type="match status" value="1"/>
</dbReference>
<sequence>MSIHDERNHSPWKSYYGPNLGYVQEQYEQYLIDPNSVDVSVRELFVQWGAPPSTPIAGGTQAVSTGAGQATLPAGAGVGPIDSNMLKKVVAAHQLMLNIRRYGHLAADIDPLGLSPEADTKLLDPATFGLTQADLSAMPASLIWDNAPAEISNGWDAILRLREIYSRSAAYEFTHIHDESERFWLHEKAESGSFPAPLSAREREALLERLLQVEQFESFLHRTFVGQKRFSIEGVDMLVPVLDEIVRAVAHDGATNILMGMAHRGRLNVLTHVLGKPYEKIFSEFHHAPNKELIPSEGSMGINYGWTGDVKYHLGADRAIKEGETVRANVVLANNPSHLEFVNPVVEGFTRAAQEDRSKPGFPQQDLHSAVTIAIHGDAAFIGEGIVAETLNFNKLQGYRNGGTIHIIANNRLGFTTNSIDSRSTHYASDLAKGFDIPIVHVNADEPEACLAAVRLACEYRLRFNKGFVIDLIGYRRYGHNEMDDPEVTQPLMYTKVRNHPTVATLYSEQLKGAQAITEEQVDQLRQRTTASLQAAYDAMKANEGKAKIAPPEQTGKVVAEDVRTAVPLEELREINLELLNRPEGFTEYTKLQRILQRRASALNDGEKVEWAHAETLAFATILADGTPIRLSGQDSERGTFAHRHIMLNDYSNAQKFSPLHMLPQAKASFAVHNSPLSETAVLGFEYGYNVFAPDTFVIWEAQYGDFANVAQVIFDQFISAGRAKWSQKSGITILLPHGYEGQGPEHSSARLERFLQLSADNNWTVANLTSAAQYFHLLRKQAAMLGSENVRPLVLMAPKSLIRNPRVASHGVEFSEGSFKPVLPQFSLTEPKAAKDKVKRLILATGKVAIDLDEALASGNAEDYTWLRVARVEQLYPLPQAELERIISQFPKLEEIVWVQEEPKNMGSWFYMEPRLRALAPEKAAVRYIGRPDRASTASGHQEVHAAEQQSIISSALNGQPFESSLVRG</sequence>
<dbReference type="Pfam" id="PF02779">
    <property type="entry name" value="Transket_pyr"/>
    <property type="match status" value="1"/>
</dbReference>
<dbReference type="Pfam" id="PF16870">
    <property type="entry name" value="OxoGdeHyase_C"/>
    <property type="match status" value="1"/>
</dbReference>
<evidence type="ECO:0000256" key="6">
    <source>
        <dbReference type="HAMAP-Rule" id="MF_01169"/>
    </source>
</evidence>
<feature type="domain" description="Transketolase-like pyrimidine-binding" evidence="7">
    <location>
        <begin position="609"/>
        <end position="805"/>
    </location>
</feature>
<gene>
    <name evidence="6" type="primary">odhA</name>
    <name evidence="8" type="ORF">J2T15_000495</name>
</gene>
<comment type="catalytic activity">
    <reaction evidence="5 6">
        <text>N(6)-[(R)-lipoyl]-L-lysyl-[protein] + 2-oxoglutarate + H(+) = N(6)-[(R)-S(8)-succinyldihydrolipoyl]-L-lysyl-[protein] + CO2</text>
        <dbReference type="Rhea" id="RHEA:12188"/>
        <dbReference type="Rhea" id="RHEA-COMP:10474"/>
        <dbReference type="Rhea" id="RHEA-COMP:20092"/>
        <dbReference type="ChEBI" id="CHEBI:15378"/>
        <dbReference type="ChEBI" id="CHEBI:16526"/>
        <dbReference type="ChEBI" id="CHEBI:16810"/>
        <dbReference type="ChEBI" id="CHEBI:83099"/>
        <dbReference type="ChEBI" id="CHEBI:83120"/>
        <dbReference type="EC" id="1.2.4.2"/>
    </reaction>
</comment>
<dbReference type="SUPFAM" id="SSF52518">
    <property type="entry name" value="Thiamin diphosphate-binding fold (THDP-binding)"/>
    <property type="match status" value="2"/>
</dbReference>
<dbReference type="InterPro" id="IPR011603">
    <property type="entry name" value="2oxoglutarate_DH_E1"/>
</dbReference>
<dbReference type="PANTHER" id="PTHR23152">
    <property type="entry name" value="2-OXOGLUTARATE DEHYDROGENASE"/>
    <property type="match status" value="1"/>
</dbReference>
<dbReference type="NCBIfam" id="NF008907">
    <property type="entry name" value="PRK12270.1"/>
    <property type="match status" value="1"/>
</dbReference>
<dbReference type="Gene3D" id="3.40.50.11610">
    <property type="entry name" value="Multifunctional 2-oxoglutarate metabolism enzyme, C-terminal domain"/>
    <property type="match status" value="1"/>
</dbReference>
<dbReference type="InterPro" id="IPR031717">
    <property type="entry name" value="ODO-1/KGD_C"/>
</dbReference>
<keyword evidence="9" id="KW-1185">Reference proteome</keyword>
<dbReference type="EMBL" id="JAUSSU010000001">
    <property type="protein sequence ID" value="MDQ0111079.1"/>
    <property type="molecule type" value="Genomic_DNA"/>
</dbReference>
<dbReference type="InterPro" id="IPR032106">
    <property type="entry name" value="2-oxogl_dehyd_N"/>
</dbReference>
<dbReference type="InterPro" id="IPR001017">
    <property type="entry name" value="DH_E1"/>
</dbReference>